<proteinExistence type="predicted"/>
<dbReference type="Proteomes" id="UP001151760">
    <property type="component" value="Unassembled WGS sequence"/>
</dbReference>
<organism evidence="1 2">
    <name type="scientific">Tanacetum coccineum</name>
    <dbReference type="NCBI Taxonomy" id="301880"/>
    <lineage>
        <taxon>Eukaryota</taxon>
        <taxon>Viridiplantae</taxon>
        <taxon>Streptophyta</taxon>
        <taxon>Embryophyta</taxon>
        <taxon>Tracheophyta</taxon>
        <taxon>Spermatophyta</taxon>
        <taxon>Magnoliopsida</taxon>
        <taxon>eudicotyledons</taxon>
        <taxon>Gunneridae</taxon>
        <taxon>Pentapetalae</taxon>
        <taxon>asterids</taxon>
        <taxon>campanulids</taxon>
        <taxon>Asterales</taxon>
        <taxon>Asteraceae</taxon>
        <taxon>Asteroideae</taxon>
        <taxon>Anthemideae</taxon>
        <taxon>Anthemidinae</taxon>
        <taxon>Tanacetum</taxon>
    </lineage>
</organism>
<reference evidence="1" key="1">
    <citation type="journal article" date="2022" name="Int. J. Mol. Sci.">
        <title>Draft Genome of Tanacetum Coccineum: Genomic Comparison of Closely Related Tanacetum-Family Plants.</title>
        <authorList>
            <person name="Yamashiro T."/>
            <person name="Shiraishi A."/>
            <person name="Nakayama K."/>
            <person name="Satake H."/>
        </authorList>
    </citation>
    <scope>NUCLEOTIDE SEQUENCE</scope>
</reference>
<comment type="caution">
    <text evidence="1">The sequence shown here is derived from an EMBL/GenBank/DDBJ whole genome shotgun (WGS) entry which is preliminary data.</text>
</comment>
<dbReference type="EMBL" id="BQNB010020338">
    <property type="protein sequence ID" value="GJT94890.1"/>
    <property type="molecule type" value="Genomic_DNA"/>
</dbReference>
<evidence type="ECO:0000313" key="2">
    <source>
        <dbReference type="Proteomes" id="UP001151760"/>
    </source>
</evidence>
<gene>
    <name evidence="1" type="ORF">Tco_1090408</name>
</gene>
<evidence type="ECO:0000313" key="1">
    <source>
        <dbReference type="EMBL" id="GJT94890.1"/>
    </source>
</evidence>
<accession>A0ABQ5I5F4</accession>
<sequence length="86" mass="9999">MEITGSTELHKHMRFCFVQEIAKEEGFLKFLHDRYDDLRRRSAKRHVLIGEIEDLGARGVAVDCLKQTQARETDKLDALRDVLVET</sequence>
<reference evidence="1" key="2">
    <citation type="submission" date="2022-01" db="EMBL/GenBank/DDBJ databases">
        <authorList>
            <person name="Yamashiro T."/>
            <person name="Shiraishi A."/>
            <person name="Satake H."/>
            <person name="Nakayama K."/>
        </authorList>
    </citation>
    <scope>NUCLEOTIDE SEQUENCE</scope>
</reference>
<name>A0ABQ5I5F4_9ASTR</name>
<protein>
    <submittedName>
        <fullName evidence="1">Uncharacterized protein</fullName>
    </submittedName>
</protein>
<keyword evidence="2" id="KW-1185">Reference proteome</keyword>